<dbReference type="InterPro" id="IPR051448">
    <property type="entry name" value="CdaR-like_regulators"/>
</dbReference>
<feature type="domain" description="CdaR GGDEF-like" evidence="4">
    <location>
        <begin position="57"/>
        <end position="179"/>
    </location>
</feature>
<evidence type="ECO:0000259" key="3">
    <source>
        <dbReference type="Pfam" id="PF13556"/>
    </source>
</evidence>
<dbReference type="Pfam" id="PF13556">
    <property type="entry name" value="HTH_30"/>
    <property type="match status" value="1"/>
</dbReference>
<sequence>METLLRLARLPLLAAWAQSRLTSTQRTAHERASFQLLRRMAAEPPGDRGGPAGAPADDVQPPEWVEELGWRIDGANRAVWISPVDLGVPGAPPYPELTELVQALWHRHLPEWPIVEDEDGWISWDNAARRGGAPAVRKALAGLADALHSHSLVVGVGGEHRGVPGLLRSAAEARLAAHVARDGGAGSVQWFEHVGARAALALLPVAAIVQAAELCLADLIAARDRAALVETVLAVLDCGASLSQAAQRLGVHRNTVLARVARARDLGLVPDDPAQRLALHVICYALDVSWSGATPAAGSASSVTAPTGVTAAGAPPAGDGDAGPGRSSAGPASRHGRPGAGRAGRPAPGSGHRQATAEVSMP</sequence>
<comment type="caution">
    <text evidence="5">The sequence shown here is derived from an EMBL/GenBank/DDBJ whole genome shotgun (WGS) entry which is preliminary data.</text>
</comment>
<dbReference type="Gene3D" id="1.10.10.2840">
    <property type="entry name" value="PucR C-terminal helix-turn-helix domain"/>
    <property type="match status" value="1"/>
</dbReference>
<feature type="compositionally biased region" description="Low complexity" evidence="2">
    <location>
        <begin position="343"/>
        <end position="353"/>
    </location>
</feature>
<accession>A0A917SX37</accession>
<feature type="region of interest" description="Disordered" evidence="2">
    <location>
        <begin position="297"/>
        <end position="362"/>
    </location>
</feature>
<dbReference type="PANTHER" id="PTHR33744:SF1">
    <property type="entry name" value="DNA-BINDING TRANSCRIPTIONAL ACTIVATOR ADER"/>
    <property type="match status" value="1"/>
</dbReference>
<gene>
    <name evidence="5" type="ORF">GCM10011594_22680</name>
</gene>
<dbReference type="Proteomes" id="UP000655208">
    <property type="component" value="Unassembled WGS sequence"/>
</dbReference>
<proteinExistence type="inferred from homology"/>
<dbReference type="InterPro" id="IPR041522">
    <property type="entry name" value="CdaR_GGDEF"/>
</dbReference>
<dbReference type="PANTHER" id="PTHR33744">
    <property type="entry name" value="CARBOHYDRATE DIACID REGULATOR"/>
    <property type="match status" value="1"/>
</dbReference>
<keyword evidence="6" id="KW-1185">Reference proteome</keyword>
<evidence type="ECO:0000259" key="4">
    <source>
        <dbReference type="Pfam" id="PF17853"/>
    </source>
</evidence>
<evidence type="ECO:0000313" key="5">
    <source>
        <dbReference type="EMBL" id="GGM02068.1"/>
    </source>
</evidence>
<evidence type="ECO:0000256" key="2">
    <source>
        <dbReference type="SAM" id="MobiDB-lite"/>
    </source>
</evidence>
<feature type="compositionally biased region" description="Low complexity" evidence="2">
    <location>
        <begin position="297"/>
        <end position="333"/>
    </location>
</feature>
<evidence type="ECO:0000313" key="6">
    <source>
        <dbReference type="Proteomes" id="UP000655208"/>
    </source>
</evidence>
<name>A0A917SX37_9ACTN</name>
<feature type="domain" description="PucR C-terminal helix-turn-helix" evidence="3">
    <location>
        <begin position="228"/>
        <end position="283"/>
    </location>
</feature>
<protein>
    <recommendedName>
        <fullName evidence="7">PucR C-terminal helix-turn-helix domain-containing protein</fullName>
    </recommendedName>
</protein>
<dbReference type="AlphaFoldDB" id="A0A917SX37"/>
<dbReference type="InterPro" id="IPR042070">
    <property type="entry name" value="PucR_C-HTH_sf"/>
</dbReference>
<reference evidence="5" key="2">
    <citation type="submission" date="2020-09" db="EMBL/GenBank/DDBJ databases">
        <authorList>
            <person name="Sun Q."/>
            <person name="Zhou Y."/>
        </authorList>
    </citation>
    <scope>NUCLEOTIDE SEQUENCE</scope>
    <source>
        <strain evidence="5">CGMCC 4.7308</strain>
    </source>
</reference>
<dbReference type="InterPro" id="IPR025736">
    <property type="entry name" value="PucR_C-HTH_dom"/>
</dbReference>
<organism evidence="5 6">
    <name type="scientific">Nakamurella endophytica</name>
    <dbReference type="NCBI Taxonomy" id="1748367"/>
    <lineage>
        <taxon>Bacteria</taxon>
        <taxon>Bacillati</taxon>
        <taxon>Actinomycetota</taxon>
        <taxon>Actinomycetes</taxon>
        <taxon>Nakamurellales</taxon>
        <taxon>Nakamurellaceae</taxon>
        <taxon>Nakamurella</taxon>
    </lineage>
</organism>
<dbReference type="EMBL" id="BMNA01000004">
    <property type="protein sequence ID" value="GGM02068.1"/>
    <property type="molecule type" value="Genomic_DNA"/>
</dbReference>
<comment type="similarity">
    <text evidence="1">Belongs to the CdaR family.</text>
</comment>
<evidence type="ECO:0000256" key="1">
    <source>
        <dbReference type="ARBA" id="ARBA00006754"/>
    </source>
</evidence>
<evidence type="ECO:0008006" key="7">
    <source>
        <dbReference type="Google" id="ProtNLM"/>
    </source>
</evidence>
<dbReference type="Pfam" id="PF17853">
    <property type="entry name" value="GGDEF_2"/>
    <property type="match status" value="1"/>
</dbReference>
<reference evidence="5" key="1">
    <citation type="journal article" date="2014" name="Int. J. Syst. Evol. Microbiol.">
        <title>Complete genome sequence of Corynebacterium casei LMG S-19264T (=DSM 44701T), isolated from a smear-ripened cheese.</title>
        <authorList>
            <consortium name="US DOE Joint Genome Institute (JGI-PGF)"/>
            <person name="Walter F."/>
            <person name="Albersmeier A."/>
            <person name="Kalinowski J."/>
            <person name="Ruckert C."/>
        </authorList>
    </citation>
    <scope>NUCLEOTIDE SEQUENCE</scope>
    <source>
        <strain evidence="5">CGMCC 4.7308</strain>
    </source>
</reference>